<protein>
    <recommendedName>
        <fullName evidence="3">Aminoglycoside phosphotransferase domain-containing protein</fullName>
    </recommendedName>
</protein>
<dbReference type="InterPro" id="IPR011009">
    <property type="entry name" value="Kinase-like_dom_sf"/>
</dbReference>
<dbReference type="Gene3D" id="1.10.510.10">
    <property type="entry name" value="Transferase(Phosphotransferase) domain 1"/>
    <property type="match status" value="1"/>
</dbReference>
<evidence type="ECO:0008006" key="3">
    <source>
        <dbReference type="Google" id="ProtNLM"/>
    </source>
</evidence>
<gene>
    <name evidence="1" type="ORF">A3K87_10315</name>
</gene>
<evidence type="ECO:0000313" key="2">
    <source>
        <dbReference type="Proteomes" id="UP000077852"/>
    </source>
</evidence>
<evidence type="ECO:0000313" key="1">
    <source>
        <dbReference type="EMBL" id="OAK66141.1"/>
    </source>
</evidence>
<dbReference type="Gene3D" id="1.20.58.840">
    <property type="match status" value="1"/>
</dbReference>
<dbReference type="RefSeq" id="WP_253819785.1">
    <property type="nucleotide sequence ID" value="NZ_LVHG01000027.1"/>
</dbReference>
<sequence length="184" mass="20611">MRRYQRRFINGTTGDGIVQRFLAFWEEHAEEIDTVVYRSEQLASILLERPPRLVPCHSDIHAGNVLVGEGDRLSIVGWHAPILAPKERDLMFIGGGVGNAWNQSRQQALFYEGYGAADIDAVALAYYRYERITRDVLELCDRILDSAKANASAEGREEGMRLMQSLFVPNGAVAIAHQSYDAVT</sequence>
<comment type="caution">
    <text evidence="1">The sequence shown here is derived from an EMBL/GenBank/DDBJ whole genome shotgun (WGS) entry which is preliminary data.</text>
</comment>
<organism evidence="1 2">
    <name type="scientific">Variovorax paradoxus</name>
    <dbReference type="NCBI Taxonomy" id="34073"/>
    <lineage>
        <taxon>Bacteria</taxon>
        <taxon>Pseudomonadati</taxon>
        <taxon>Pseudomonadota</taxon>
        <taxon>Betaproteobacteria</taxon>
        <taxon>Burkholderiales</taxon>
        <taxon>Comamonadaceae</taxon>
        <taxon>Variovorax</taxon>
    </lineage>
</organism>
<name>A0AA91DTE4_VARPD</name>
<accession>A0AA91DTE4</accession>
<proteinExistence type="predicted"/>
<dbReference type="SUPFAM" id="SSF56112">
    <property type="entry name" value="Protein kinase-like (PK-like)"/>
    <property type="match status" value="1"/>
</dbReference>
<reference evidence="1 2" key="1">
    <citation type="submission" date="2016-03" db="EMBL/GenBank/DDBJ databases">
        <title>Genome sequence of Variovorax paradoxus KB5.</title>
        <authorList>
            <person name="Jeong H."/>
            <person name="Hong C.E."/>
            <person name="Jo S.H."/>
            <person name="Park J.M."/>
        </authorList>
    </citation>
    <scope>NUCLEOTIDE SEQUENCE [LARGE SCALE GENOMIC DNA]</scope>
    <source>
        <strain evidence="1 2">KB5</strain>
    </source>
</reference>
<dbReference type="EMBL" id="LVHG01000027">
    <property type="protein sequence ID" value="OAK66141.1"/>
    <property type="molecule type" value="Genomic_DNA"/>
</dbReference>
<dbReference type="AlphaFoldDB" id="A0AA91DTE4"/>
<dbReference type="Proteomes" id="UP000077852">
    <property type="component" value="Unassembled WGS sequence"/>
</dbReference>